<evidence type="ECO:0000256" key="1">
    <source>
        <dbReference type="SAM" id="Phobius"/>
    </source>
</evidence>
<feature type="transmembrane region" description="Helical" evidence="1">
    <location>
        <begin position="92"/>
        <end position="109"/>
    </location>
</feature>
<comment type="caution">
    <text evidence="2">The sequence shown here is derived from an EMBL/GenBank/DDBJ whole genome shotgun (WGS) entry which is preliminary data.</text>
</comment>
<evidence type="ECO:0000313" key="2">
    <source>
        <dbReference type="EMBL" id="GFO86720.1"/>
    </source>
</evidence>
<evidence type="ECO:0000313" key="3">
    <source>
        <dbReference type="Proteomes" id="UP000613208"/>
    </source>
</evidence>
<reference evidence="2" key="1">
    <citation type="submission" date="2020-06" db="EMBL/GenBank/DDBJ databases">
        <title>Characterization of fructooligosaccharide metabolism and fructooligosaccharide-degrading enzymes in human commensal butyrate producers.</title>
        <authorList>
            <person name="Tanno H."/>
            <person name="Fujii T."/>
            <person name="Hirano K."/>
            <person name="Maeno S."/>
            <person name="Tonozuka T."/>
            <person name="Sakamoto M."/>
            <person name="Ohkuma M."/>
            <person name="Tochio T."/>
            <person name="Endo A."/>
        </authorList>
    </citation>
    <scope>NUCLEOTIDE SEQUENCE</scope>
    <source>
        <strain evidence="2">JCM 17466</strain>
    </source>
</reference>
<proteinExistence type="predicted"/>
<dbReference type="Proteomes" id="UP000613208">
    <property type="component" value="Unassembled WGS sequence"/>
</dbReference>
<accession>A0A916QCG9</accession>
<feature type="transmembrane region" description="Helical" evidence="1">
    <location>
        <begin position="6"/>
        <end position="26"/>
    </location>
</feature>
<organism evidence="2 3">
    <name type="scientific">Anaerostipes butyraticus</name>
    <dbReference type="NCBI Taxonomy" id="645466"/>
    <lineage>
        <taxon>Bacteria</taxon>
        <taxon>Bacillati</taxon>
        <taxon>Bacillota</taxon>
        <taxon>Clostridia</taxon>
        <taxon>Lachnospirales</taxon>
        <taxon>Lachnospiraceae</taxon>
        <taxon>Anaerostipes</taxon>
    </lineage>
</organism>
<feature type="transmembrane region" description="Helical" evidence="1">
    <location>
        <begin position="47"/>
        <end position="80"/>
    </location>
</feature>
<gene>
    <name evidence="2" type="ORF">ANBU17_30670</name>
</gene>
<protein>
    <submittedName>
        <fullName evidence="2">Uncharacterized protein</fullName>
    </submittedName>
</protein>
<dbReference type="AlphaFoldDB" id="A0A916QCG9"/>
<keyword evidence="1" id="KW-0472">Membrane</keyword>
<dbReference type="EMBL" id="BLYI01000073">
    <property type="protein sequence ID" value="GFO86720.1"/>
    <property type="molecule type" value="Genomic_DNA"/>
</dbReference>
<keyword evidence="1" id="KW-0812">Transmembrane</keyword>
<sequence>MQEIKILLIPLLIVLLFKDFIISVVMKKITILSFLKREVKTILKEGVGLFFCILIYELFGKFILGIFVLIGYLIILLLSYFYKGSAEDKIDGINLMIVIFGAWIMIMYIM</sequence>
<keyword evidence="3" id="KW-1185">Reference proteome</keyword>
<keyword evidence="1" id="KW-1133">Transmembrane helix</keyword>
<name>A0A916QCG9_9FIRM</name>